<protein>
    <recommendedName>
        <fullName evidence="13">Orotate phosphoribosyltransferase</fullName>
        <shortName evidence="13">OPRT</shortName>
        <shortName evidence="13">OPRTase</shortName>
        <ecNumber evidence="13">2.4.2.10</ecNumber>
    </recommendedName>
</protein>
<reference evidence="17 18" key="1">
    <citation type="journal article" date="2016" name="Nat. Commun.">
        <title>Thousands of microbial genomes shed light on interconnected biogeochemical processes in an aquifer system.</title>
        <authorList>
            <person name="Anantharaman K."/>
            <person name="Brown C.T."/>
            <person name="Hug L.A."/>
            <person name="Sharon I."/>
            <person name="Castelle C.J."/>
            <person name="Probst A.J."/>
            <person name="Thomas B.C."/>
            <person name="Singh A."/>
            <person name="Wilkins M.J."/>
            <person name="Karaoz U."/>
            <person name="Brodie E.L."/>
            <person name="Williams K.H."/>
            <person name="Hubbard S.S."/>
            <person name="Banfield J.F."/>
        </authorList>
    </citation>
    <scope>NUCLEOTIDE SEQUENCE [LARGE SCALE GENOMIC DNA]</scope>
</reference>
<dbReference type="GO" id="GO:0044205">
    <property type="term" value="P:'de novo' UMP biosynthetic process"/>
    <property type="evidence" value="ECO:0007669"/>
    <property type="project" value="UniProtKB-UniRule"/>
</dbReference>
<keyword evidence="7 13" id="KW-0808">Transferase</keyword>
<evidence type="ECO:0000256" key="10">
    <source>
        <dbReference type="ARBA" id="ARBA00023239"/>
    </source>
</evidence>
<feature type="binding site" evidence="15">
    <location>
        <position position="437"/>
    </location>
    <ligand>
        <name>substrate</name>
    </ligand>
</feature>
<dbReference type="InterPro" id="IPR001754">
    <property type="entry name" value="OMPdeCOase_dom"/>
</dbReference>
<comment type="caution">
    <text evidence="17">The sequence shown here is derived from an EMBL/GenBank/DDBJ whole genome shotgun (WGS) entry which is preliminary data.</text>
</comment>
<comment type="similarity">
    <text evidence="4">In the N-terminal section; belongs to the purine/pyrimidine phosphoribosyltransferase family.</text>
</comment>
<dbReference type="Gene3D" id="3.20.20.70">
    <property type="entry name" value="Aldolase class I"/>
    <property type="match status" value="1"/>
</dbReference>
<comment type="pathway">
    <text evidence="3 13">Pyrimidine metabolism; UMP biosynthesis via de novo pathway; UMP from orotate: step 1/2.</text>
</comment>
<dbReference type="Pfam" id="PF00215">
    <property type="entry name" value="OMPdecase"/>
    <property type="match status" value="1"/>
</dbReference>
<dbReference type="GO" id="GO:0006207">
    <property type="term" value="P:'de novo' pyrimidine nucleobase biosynthetic process"/>
    <property type="evidence" value="ECO:0007669"/>
    <property type="project" value="InterPro"/>
</dbReference>
<dbReference type="InterPro" id="IPR011060">
    <property type="entry name" value="RibuloseP-bd_barrel"/>
</dbReference>
<comment type="pathway">
    <text evidence="2">Pyrimidine metabolism; UMP biosynthesis via de novo pathway; UMP from orotate: step 2/2.</text>
</comment>
<dbReference type="GO" id="GO:0004588">
    <property type="term" value="F:orotate phosphoribosyltransferase activity"/>
    <property type="evidence" value="ECO:0007669"/>
    <property type="project" value="UniProtKB-UniRule"/>
</dbReference>
<keyword evidence="10" id="KW-0456">Lyase</keyword>
<dbReference type="CDD" id="cd04725">
    <property type="entry name" value="OMP_decarboxylase_like"/>
    <property type="match status" value="1"/>
</dbReference>
<dbReference type="SUPFAM" id="SSF53271">
    <property type="entry name" value="PRTase-like"/>
    <property type="match status" value="1"/>
</dbReference>
<evidence type="ECO:0000256" key="5">
    <source>
        <dbReference type="ARBA" id="ARBA00009769"/>
    </source>
</evidence>
<dbReference type="GO" id="GO:0000287">
    <property type="term" value="F:magnesium ion binding"/>
    <property type="evidence" value="ECO:0007669"/>
    <property type="project" value="UniProtKB-UniRule"/>
</dbReference>
<accession>A0A1F7WJB7</accession>
<evidence type="ECO:0000256" key="6">
    <source>
        <dbReference type="ARBA" id="ARBA00022676"/>
    </source>
</evidence>
<dbReference type="PROSITE" id="PS00156">
    <property type="entry name" value="OMPDECASE"/>
    <property type="match status" value="1"/>
</dbReference>
<dbReference type="InterPro" id="IPR014732">
    <property type="entry name" value="OMPdecase"/>
</dbReference>
<keyword evidence="8" id="KW-0210">Decarboxylase</keyword>
<keyword evidence="11" id="KW-0511">Multifunctional enzyme</keyword>
<comment type="similarity">
    <text evidence="13">Belongs to the purine/pyrimidine phosphoribosyltransferase family. PyrE subfamily.</text>
</comment>
<comment type="catalytic activity">
    <reaction evidence="12">
        <text>orotidine 5'-phosphate + H(+) = UMP + CO2</text>
        <dbReference type="Rhea" id="RHEA:11596"/>
        <dbReference type="ChEBI" id="CHEBI:15378"/>
        <dbReference type="ChEBI" id="CHEBI:16526"/>
        <dbReference type="ChEBI" id="CHEBI:57538"/>
        <dbReference type="ChEBI" id="CHEBI:57865"/>
        <dbReference type="EC" id="4.1.1.23"/>
    </reaction>
</comment>
<dbReference type="InterPro" id="IPR000836">
    <property type="entry name" value="PRTase_dom"/>
</dbReference>
<evidence type="ECO:0000256" key="8">
    <source>
        <dbReference type="ARBA" id="ARBA00022793"/>
    </source>
</evidence>
<dbReference type="NCBIfam" id="TIGR00336">
    <property type="entry name" value="pyrE"/>
    <property type="match status" value="1"/>
</dbReference>
<name>A0A1F7WJB7_9BACT</name>
<comment type="similarity">
    <text evidence="5">In the C-terminal section; belongs to the OMP decarboxylase family.</text>
</comment>
<evidence type="ECO:0000256" key="11">
    <source>
        <dbReference type="ARBA" id="ARBA00023268"/>
    </source>
</evidence>
<feature type="active site" description="For OMPdecase activity" evidence="14">
    <location>
        <position position="297"/>
    </location>
</feature>
<evidence type="ECO:0000256" key="1">
    <source>
        <dbReference type="ARBA" id="ARBA00002356"/>
    </source>
</evidence>
<feature type="binding site" evidence="13">
    <location>
        <position position="99"/>
    </location>
    <ligand>
        <name>5-phospho-alpha-D-ribose 1-diphosphate</name>
        <dbReference type="ChEBI" id="CHEBI:58017"/>
        <note>ligand shared between dimeric partners</note>
    </ligand>
</feature>
<dbReference type="InterPro" id="IPR023031">
    <property type="entry name" value="OPRT"/>
</dbReference>
<feature type="binding site" evidence="15">
    <location>
        <position position="436"/>
    </location>
    <ligand>
        <name>substrate</name>
    </ligand>
</feature>
<keyword evidence="13" id="KW-0460">Magnesium</keyword>
<feature type="binding site" evidence="13">
    <location>
        <position position="125"/>
    </location>
    <ligand>
        <name>orotate</name>
        <dbReference type="ChEBI" id="CHEBI:30839"/>
    </ligand>
</feature>
<organism evidence="17 18">
    <name type="scientific">Candidatus Wallbacteria bacterium GWC2_49_35</name>
    <dbReference type="NCBI Taxonomy" id="1817813"/>
    <lineage>
        <taxon>Bacteria</taxon>
        <taxon>Candidatus Walliibacteriota</taxon>
    </lineage>
</organism>
<dbReference type="SMART" id="SM00934">
    <property type="entry name" value="OMPdecase"/>
    <property type="match status" value="1"/>
</dbReference>
<dbReference type="UniPathway" id="UPA00070">
    <property type="reaction ID" value="UER00119"/>
</dbReference>
<dbReference type="GO" id="GO:0004590">
    <property type="term" value="F:orotidine-5'-phosphate decarboxylase activity"/>
    <property type="evidence" value="ECO:0007669"/>
    <property type="project" value="UniProtKB-EC"/>
</dbReference>
<dbReference type="Pfam" id="PF00156">
    <property type="entry name" value="Pribosyltran"/>
    <property type="match status" value="1"/>
</dbReference>
<comment type="caution">
    <text evidence="13">Lacks conserved residue(s) required for the propagation of feature annotation.</text>
</comment>
<keyword evidence="6 13" id="KW-0328">Glycosyltransferase</keyword>
<dbReference type="Proteomes" id="UP000178735">
    <property type="component" value="Unassembled WGS sequence"/>
</dbReference>
<evidence type="ECO:0000256" key="9">
    <source>
        <dbReference type="ARBA" id="ARBA00022975"/>
    </source>
</evidence>
<evidence type="ECO:0000256" key="15">
    <source>
        <dbReference type="PIRSR" id="PIRSR614732-2"/>
    </source>
</evidence>
<dbReference type="PANTHER" id="PTHR19278:SF9">
    <property type="entry name" value="URIDINE 5'-MONOPHOSPHATE SYNTHASE"/>
    <property type="match status" value="1"/>
</dbReference>
<feature type="binding site" evidence="15">
    <location>
        <position position="261"/>
    </location>
    <ligand>
        <name>substrate</name>
    </ligand>
</feature>
<evidence type="ECO:0000256" key="12">
    <source>
        <dbReference type="ARBA" id="ARBA00049157"/>
    </source>
</evidence>
<feature type="domain" description="Orotidine 5'-phosphate decarboxylase" evidence="16">
    <location>
        <begin position="233"/>
        <end position="452"/>
    </location>
</feature>
<dbReference type="AlphaFoldDB" id="A0A1F7WJB7"/>
<dbReference type="NCBIfam" id="TIGR01740">
    <property type="entry name" value="pyrF"/>
    <property type="match status" value="1"/>
</dbReference>
<comment type="subunit">
    <text evidence="13">Homodimer.</text>
</comment>
<dbReference type="HAMAP" id="MF_01208">
    <property type="entry name" value="PyrE"/>
    <property type="match status" value="1"/>
</dbReference>
<comment type="function">
    <text evidence="1">Catalyzes the decarboxylation of orotidine 5'-monophosphate (OMP) to uridine 5'-monophosphate (UMP).</text>
</comment>
<feature type="binding site" evidence="15">
    <location>
        <position position="417"/>
    </location>
    <ligand>
        <name>substrate</name>
    </ligand>
</feature>
<sequence length="469" mass="51925">MKKVNTAVEKFILKLSEINAVKFGKFTLKSGIISPFYIDLRDIVSYPEIVEMAVMLLIDKIKGLGFEVLTGIPYTALPLSAVISQKLNIPLIYIRKEEKSYGTAKNVIGRIAKNSKCLVIDDVITTGESKIETIDQLESEGVGVSDIVVIVDRSHDGAKYLAGKGYNLHSVVTAVEMAEVLFSHGKIGSELKNEVENFIKNMNTEGEDKAESAPVANKMTRDLLETIERKETNLVLSLDVENQKDFFEILDRTAPHIAMLKTHVDIISDYDADFPERLRERSEKYRFMVLEDRKFADIGNTVRMQYRGGIYKISGWSDFVTVHMIAGESILNGLFDGINDKSSFLLAAMSSKENLINQAYTRRVIDIGRANPSSVSGFIGFGENAEKISKLKKKIPAGFLLLMPGVGLEKGGDTLGQTYVPAGEAVRGGADMIIVGRGIYKSGDYSKNAGEYRSAAWNGYIDRIKNQCK</sequence>
<evidence type="ECO:0000256" key="7">
    <source>
        <dbReference type="ARBA" id="ARBA00022679"/>
    </source>
</evidence>
<evidence type="ECO:0000313" key="17">
    <source>
        <dbReference type="EMBL" id="OGM02922.1"/>
    </source>
</evidence>
<comment type="cofactor">
    <cofactor evidence="13">
        <name>Mg(2+)</name>
        <dbReference type="ChEBI" id="CHEBI:18420"/>
    </cofactor>
</comment>
<gene>
    <name evidence="13" type="primary">pyrE</name>
    <name evidence="17" type="ORF">A2008_00380</name>
</gene>
<feature type="binding site" evidence="15">
    <location>
        <position position="239"/>
    </location>
    <ligand>
        <name>substrate</name>
    </ligand>
</feature>
<dbReference type="SUPFAM" id="SSF51366">
    <property type="entry name" value="Ribulose-phoshate binding barrel"/>
    <property type="match status" value="1"/>
</dbReference>
<dbReference type="Gene3D" id="3.40.50.2020">
    <property type="match status" value="1"/>
</dbReference>
<evidence type="ECO:0000256" key="2">
    <source>
        <dbReference type="ARBA" id="ARBA00004861"/>
    </source>
</evidence>
<feature type="active site" description="For OMPdecase activity" evidence="14">
    <location>
        <position position="292"/>
    </location>
</feature>
<dbReference type="InterPro" id="IPR029057">
    <property type="entry name" value="PRTase-like"/>
</dbReference>
<proteinExistence type="inferred from homology"/>
<dbReference type="InterPro" id="IPR018089">
    <property type="entry name" value="OMPdecase_AS"/>
</dbReference>
<evidence type="ECO:0000313" key="18">
    <source>
        <dbReference type="Proteomes" id="UP000178735"/>
    </source>
</evidence>
<keyword evidence="9 13" id="KW-0665">Pyrimidine biosynthesis</keyword>
<evidence type="ECO:0000256" key="3">
    <source>
        <dbReference type="ARBA" id="ARBA00004889"/>
    </source>
</evidence>
<evidence type="ECO:0000256" key="4">
    <source>
        <dbReference type="ARBA" id="ARBA00006221"/>
    </source>
</evidence>
<dbReference type="CDD" id="cd06223">
    <property type="entry name" value="PRTases_typeI"/>
    <property type="match status" value="1"/>
</dbReference>
<dbReference type="InterPro" id="IPR004467">
    <property type="entry name" value="Or_phspho_trans_dom"/>
</dbReference>
<dbReference type="EMBL" id="MGFH01000195">
    <property type="protein sequence ID" value="OGM02922.1"/>
    <property type="molecule type" value="Genomic_DNA"/>
</dbReference>
<feature type="binding site" description="in other chain" evidence="13">
    <location>
        <position position="29"/>
    </location>
    <ligand>
        <name>5-phospho-alpha-D-ribose 1-diphosphate</name>
        <dbReference type="ChEBI" id="CHEBI:58017"/>
        <note>ligand shared between dimeric partners</note>
    </ligand>
</feature>
<feature type="binding site" evidence="13">
    <location>
        <position position="153"/>
    </location>
    <ligand>
        <name>orotate</name>
        <dbReference type="ChEBI" id="CHEBI:30839"/>
    </ligand>
</feature>
<evidence type="ECO:0000256" key="13">
    <source>
        <dbReference type="HAMAP-Rule" id="MF_01208"/>
    </source>
</evidence>
<feature type="binding site" description="in other chain" evidence="13">
    <location>
        <begin position="121"/>
        <end position="129"/>
    </location>
    <ligand>
        <name>5-phospho-alpha-D-ribose 1-diphosphate</name>
        <dbReference type="ChEBI" id="CHEBI:58017"/>
        <note>ligand shared between dimeric partners</note>
    </ligand>
</feature>
<dbReference type="PANTHER" id="PTHR19278">
    <property type="entry name" value="OROTATE PHOSPHORIBOSYLTRANSFERASE"/>
    <property type="match status" value="1"/>
</dbReference>
<feature type="binding site" description="in other chain" evidence="13">
    <location>
        <position position="96"/>
    </location>
    <ligand>
        <name>5-phospho-alpha-D-ribose 1-diphosphate</name>
        <dbReference type="ChEBI" id="CHEBI:58017"/>
        <note>ligand shared between dimeric partners</note>
    </ligand>
</feature>
<dbReference type="EC" id="2.4.2.10" evidence="13"/>
<evidence type="ECO:0000259" key="16">
    <source>
        <dbReference type="SMART" id="SM00934"/>
    </source>
</evidence>
<dbReference type="InterPro" id="IPR013785">
    <property type="entry name" value="Aldolase_TIM"/>
</dbReference>
<feature type="binding site" evidence="15">
    <location>
        <position position="350"/>
    </location>
    <ligand>
        <name>substrate</name>
    </ligand>
</feature>
<comment type="function">
    <text evidence="13">Catalyzes the transfer of a ribosyl phosphate group from 5-phosphoribose 1-diphosphate to orotate, leading to the formation of orotidine monophosphate (OMP).</text>
</comment>
<feature type="binding site" evidence="13">
    <location>
        <position position="95"/>
    </location>
    <ligand>
        <name>5-phospho-alpha-D-ribose 1-diphosphate</name>
        <dbReference type="ChEBI" id="CHEBI:58017"/>
        <note>ligand shared between dimeric partners</note>
    </ligand>
</feature>
<feature type="active site" description="For OMPdecase activity" evidence="14">
    <location>
        <position position="294"/>
    </location>
</feature>
<comment type="catalytic activity">
    <reaction evidence="13">
        <text>orotidine 5'-phosphate + diphosphate = orotate + 5-phospho-alpha-D-ribose 1-diphosphate</text>
        <dbReference type="Rhea" id="RHEA:10380"/>
        <dbReference type="ChEBI" id="CHEBI:30839"/>
        <dbReference type="ChEBI" id="CHEBI:33019"/>
        <dbReference type="ChEBI" id="CHEBI:57538"/>
        <dbReference type="ChEBI" id="CHEBI:58017"/>
        <dbReference type="EC" id="2.4.2.10"/>
    </reaction>
</comment>
<evidence type="ECO:0000256" key="14">
    <source>
        <dbReference type="PIRSR" id="PIRSR614732-1"/>
    </source>
</evidence>
<dbReference type="STRING" id="1817813.A2008_00380"/>